<protein>
    <submittedName>
        <fullName evidence="2">Uncharacterized protein</fullName>
    </submittedName>
</protein>
<keyword evidence="3" id="KW-1185">Reference proteome</keyword>
<proteinExistence type="predicted"/>
<accession>A0ABR4GBB0</accession>
<gene>
    <name evidence="2" type="ORF">BJX66DRAFT_300661</name>
</gene>
<dbReference type="EMBL" id="JBFTWV010000030">
    <property type="protein sequence ID" value="KAL2795944.1"/>
    <property type="molecule type" value="Genomic_DNA"/>
</dbReference>
<keyword evidence="1" id="KW-0812">Transmembrane</keyword>
<reference evidence="2 3" key="1">
    <citation type="submission" date="2024-07" db="EMBL/GenBank/DDBJ databases">
        <title>Section-level genome sequencing and comparative genomics of Aspergillus sections Usti and Cavernicolus.</title>
        <authorList>
            <consortium name="Lawrence Berkeley National Laboratory"/>
            <person name="Nybo J.L."/>
            <person name="Vesth T.C."/>
            <person name="Theobald S."/>
            <person name="Frisvad J.C."/>
            <person name="Larsen T.O."/>
            <person name="Kjaerboelling I."/>
            <person name="Rothschild-Mancinelli K."/>
            <person name="Lyhne E.K."/>
            <person name="Kogle M.E."/>
            <person name="Barry K."/>
            <person name="Clum A."/>
            <person name="Na H."/>
            <person name="Ledsgaard L."/>
            <person name="Lin J."/>
            <person name="Lipzen A."/>
            <person name="Kuo A."/>
            <person name="Riley R."/>
            <person name="Mondo S."/>
            <person name="Labutti K."/>
            <person name="Haridas S."/>
            <person name="Pangalinan J."/>
            <person name="Salamov A.A."/>
            <person name="Simmons B.A."/>
            <person name="Magnuson J.K."/>
            <person name="Chen J."/>
            <person name="Drula E."/>
            <person name="Henrissat B."/>
            <person name="Wiebenga A."/>
            <person name="Lubbers R.J."/>
            <person name="Gomes A.C."/>
            <person name="Makela M.R."/>
            <person name="Stajich J."/>
            <person name="Grigoriev I.V."/>
            <person name="Mortensen U.H."/>
            <person name="De Vries R.P."/>
            <person name="Baker S.E."/>
            <person name="Andersen M.R."/>
        </authorList>
    </citation>
    <scope>NUCLEOTIDE SEQUENCE [LARGE SCALE GENOMIC DNA]</scope>
    <source>
        <strain evidence="2 3">CBS 209.92</strain>
    </source>
</reference>
<evidence type="ECO:0000313" key="3">
    <source>
        <dbReference type="Proteomes" id="UP001610563"/>
    </source>
</evidence>
<feature type="transmembrane region" description="Helical" evidence="1">
    <location>
        <begin position="67"/>
        <end position="88"/>
    </location>
</feature>
<keyword evidence="1" id="KW-0472">Membrane</keyword>
<dbReference type="Proteomes" id="UP001610563">
    <property type="component" value="Unassembled WGS sequence"/>
</dbReference>
<feature type="transmembrane region" description="Helical" evidence="1">
    <location>
        <begin position="36"/>
        <end position="55"/>
    </location>
</feature>
<evidence type="ECO:0000313" key="2">
    <source>
        <dbReference type="EMBL" id="KAL2795944.1"/>
    </source>
</evidence>
<evidence type="ECO:0000256" key="1">
    <source>
        <dbReference type="SAM" id="Phobius"/>
    </source>
</evidence>
<keyword evidence="1" id="KW-1133">Transmembrane helix</keyword>
<comment type="caution">
    <text evidence="2">The sequence shown here is derived from an EMBL/GenBank/DDBJ whole genome shotgun (WGS) entry which is preliminary data.</text>
</comment>
<organism evidence="2 3">
    <name type="scientific">Aspergillus keveii</name>
    <dbReference type="NCBI Taxonomy" id="714993"/>
    <lineage>
        <taxon>Eukaryota</taxon>
        <taxon>Fungi</taxon>
        <taxon>Dikarya</taxon>
        <taxon>Ascomycota</taxon>
        <taxon>Pezizomycotina</taxon>
        <taxon>Eurotiomycetes</taxon>
        <taxon>Eurotiomycetidae</taxon>
        <taxon>Eurotiales</taxon>
        <taxon>Aspergillaceae</taxon>
        <taxon>Aspergillus</taxon>
        <taxon>Aspergillus subgen. Nidulantes</taxon>
    </lineage>
</organism>
<name>A0ABR4GBB0_9EURO</name>
<sequence length="90" mass="10371">MNTVPVVRWTSTGLTRCNYTKRFFKTPTVNHFHDDILLLYTILLLCGAIMTVSTSHLRLTPCPLLPCFYLVLISPHSFFFLVFSWTVFGV</sequence>